<feature type="domain" description="Non-haem dioxygenase N-terminal" evidence="4">
    <location>
        <begin position="2"/>
        <end position="98"/>
    </location>
</feature>
<dbReference type="InterPro" id="IPR027443">
    <property type="entry name" value="IPNS-like_sf"/>
</dbReference>
<dbReference type="InterPro" id="IPR044861">
    <property type="entry name" value="IPNS-like_FE2OG_OXY"/>
</dbReference>
<feature type="domain" description="Isopenicillin N synthase-like Fe(2+) 2OG dioxygenase" evidence="3">
    <location>
        <begin position="146"/>
        <end position="256"/>
    </location>
</feature>
<dbReference type="Pfam" id="PF03171">
    <property type="entry name" value="2OG-FeII_Oxy"/>
    <property type="match status" value="1"/>
</dbReference>
<name>A0A8T9CKE2_9HELO</name>
<evidence type="ECO:0000259" key="3">
    <source>
        <dbReference type="Pfam" id="PF03171"/>
    </source>
</evidence>
<evidence type="ECO:0000256" key="2">
    <source>
        <dbReference type="SAM" id="MobiDB-lite"/>
    </source>
</evidence>
<feature type="compositionally biased region" description="Polar residues" evidence="2">
    <location>
        <begin position="39"/>
        <end position="50"/>
    </location>
</feature>
<protein>
    <submittedName>
        <fullName evidence="5">Putative 2-oxoglutarate-dependent dioxygenase</fullName>
    </submittedName>
</protein>
<gene>
    <name evidence="5" type="primary">ANS</name>
    <name evidence="5" type="ORF">LSUE1_G003826</name>
</gene>
<evidence type="ECO:0000259" key="4">
    <source>
        <dbReference type="Pfam" id="PF14226"/>
    </source>
</evidence>
<dbReference type="GO" id="GO:0051213">
    <property type="term" value="F:dioxygenase activity"/>
    <property type="evidence" value="ECO:0007669"/>
    <property type="project" value="UniProtKB-KW"/>
</dbReference>
<keyword evidence="5" id="KW-0560">Oxidoreductase</keyword>
<evidence type="ECO:0000256" key="1">
    <source>
        <dbReference type="ARBA" id="ARBA00008056"/>
    </source>
</evidence>
<feature type="region of interest" description="Disordered" evidence="2">
    <location>
        <begin position="39"/>
        <end position="58"/>
    </location>
</feature>
<dbReference type="EMBL" id="QGMK01000039">
    <property type="protein sequence ID" value="TVY84977.1"/>
    <property type="molecule type" value="Genomic_DNA"/>
</dbReference>
<organism evidence="5 6">
    <name type="scientific">Lachnellula suecica</name>
    <dbReference type="NCBI Taxonomy" id="602035"/>
    <lineage>
        <taxon>Eukaryota</taxon>
        <taxon>Fungi</taxon>
        <taxon>Dikarya</taxon>
        <taxon>Ascomycota</taxon>
        <taxon>Pezizomycotina</taxon>
        <taxon>Leotiomycetes</taxon>
        <taxon>Helotiales</taxon>
        <taxon>Lachnaceae</taxon>
        <taxon>Lachnellula</taxon>
    </lineage>
</organism>
<evidence type="ECO:0000313" key="6">
    <source>
        <dbReference type="Proteomes" id="UP000469558"/>
    </source>
</evidence>
<reference evidence="5 6" key="1">
    <citation type="submission" date="2018-05" db="EMBL/GenBank/DDBJ databases">
        <title>Genome sequencing and assembly of the regulated plant pathogen Lachnellula willkommii and related sister species for the development of diagnostic species identification markers.</title>
        <authorList>
            <person name="Giroux E."/>
            <person name="Bilodeau G."/>
        </authorList>
    </citation>
    <scope>NUCLEOTIDE SEQUENCE [LARGE SCALE GENOMIC DNA]</scope>
    <source>
        <strain evidence="5 6">CBS 268.59</strain>
    </source>
</reference>
<dbReference type="Pfam" id="PF14226">
    <property type="entry name" value="DIOX_N"/>
    <property type="match status" value="1"/>
</dbReference>
<dbReference type="InterPro" id="IPR050231">
    <property type="entry name" value="Iron_ascorbate_oxido_reductase"/>
</dbReference>
<sequence>MENGFVKLTNHTVPLPVVEDVFRKAEKFFNLPFEAKEPTINNPSKSQQRGWSPPGEEKTWWLESNKGDVESPRFSDNKESFDCGMPDDKLFPNKWPAEEALPGYQATMERFFFDCGKLCTDLHEILASQMNLDPKTFSSRCTNAASTVRINHFPPVSRETLESGQVSRIWPHNDFGIISLVFPSTLSGLEYEDRKNPGTFIPLLDNKDDEVIVLVSETLQRWTNGTVKAWTHRVTKPFGMAGDTVPERTSLVYFCKADRHVNVGPLKEFISDEQPPIYEDLTALQYQSSRNSAHYPDTVPEPVTASS</sequence>
<dbReference type="AlphaFoldDB" id="A0A8T9CKE2"/>
<proteinExistence type="inferred from homology"/>
<dbReference type="PANTHER" id="PTHR47990">
    <property type="entry name" value="2-OXOGLUTARATE (2OG) AND FE(II)-DEPENDENT OXYGENASE SUPERFAMILY PROTEIN-RELATED"/>
    <property type="match status" value="1"/>
</dbReference>
<dbReference type="OrthoDB" id="288590at2759"/>
<dbReference type="Gene3D" id="2.60.120.330">
    <property type="entry name" value="B-lactam Antibiotic, Isopenicillin N Synthase, Chain"/>
    <property type="match status" value="1"/>
</dbReference>
<keyword evidence="6" id="KW-1185">Reference proteome</keyword>
<dbReference type="InterPro" id="IPR026992">
    <property type="entry name" value="DIOX_N"/>
</dbReference>
<evidence type="ECO:0000313" key="5">
    <source>
        <dbReference type="EMBL" id="TVY84977.1"/>
    </source>
</evidence>
<comment type="similarity">
    <text evidence="1">Belongs to the iron/ascorbate-dependent oxidoreductase family.</text>
</comment>
<dbReference type="SUPFAM" id="SSF51197">
    <property type="entry name" value="Clavaminate synthase-like"/>
    <property type="match status" value="1"/>
</dbReference>
<keyword evidence="5" id="KW-0223">Dioxygenase</keyword>
<comment type="caution">
    <text evidence="5">The sequence shown here is derived from an EMBL/GenBank/DDBJ whole genome shotgun (WGS) entry which is preliminary data.</text>
</comment>
<accession>A0A8T9CKE2</accession>
<dbReference type="Proteomes" id="UP000469558">
    <property type="component" value="Unassembled WGS sequence"/>
</dbReference>